<proteinExistence type="predicted"/>
<dbReference type="RefSeq" id="YP_008802521.1">
    <property type="nucleotide sequence ID" value="NC_022797.1"/>
</dbReference>
<dbReference type="GO" id="GO:0000373">
    <property type="term" value="P:Group II intron splicing"/>
    <property type="evidence" value="ECO:0007669"/>
    <property type="project" value="TreeGrafter"/>
</dbReference>
<dbReference type="GO" id="GO:0004519">
    <property type="term" value="F:endonuclease activity"/>
    <property type="evidence" value="ECO:0007669"/>
    <property type="project" value="UniProtKB-KW"/>
</dbReference>
<gene>
    <name evidence="2" type="primary">orf271</name>
</gene>
<organism evidence="2">
    <name type="scientific">Monomastix sp. (strain OKE-1)</name>
    <dbReference type="NCBI Taxonomy" id="141716"/>
    <lineage>
        <taxon>Eukaryota</taxon>
        <taxon>Viridiplantae</taxon>
        <taxon>Chlorophyta</taxon>
        <taxon>Mamiellophyceae</taxon>
        <taxon>Monomastigales</taxon>
        <taxon>Monomastigaceae</taxon>
        <taxon>Monomastix</taxon>
    </lineage>
</organism>
<geneLocation type="mitochondrion" evidence="2"/>
<protein>
    <submittedName>
        <fullName evidence="2">Putative LAGLIDADG homing endonuclease</fullName>
    </submittedName>
</protein>
<dbReference type="InterPro" id="IPR052500">
    <property type="entry name" value="Chloro/Mito_RNA_Process"/>
</dbReference>
<dbReference type="PANTHER" id="PTHR47539:SF1">
    <property type="entry name" value="PENTATRICOPEPTIDE REPEAT-CONTAINING PROTEIN OTP51, CHLOROPLASTIC"/>
    <property type="match status" value="1"/>
</dbReference>
<sequence length="271" mass="31717">MVDRQHTLNQTALEYLKFMQIPYIPETRDLRGSALISYLKKQHLTDLQRSVFVGNLLGDGTLCKQIGNNGSSNFKIDQAASEKGIEYVHFIYTILAPWVGTPPKLRYKNNKAHSIWFRTFRMKELDFYCKQFYSIDANGQRQKIIPSLLYKWLDDVALAIWFMNDGGKTDYGYRIHTQCFTVFQIRQLQKILQHNFGLTTGIGRDRKSLIGTIPEVIKQERKLFSRLDDPTCKTYYYLEIHAPHREQFTSLVEPFILPGFRYKLHSSTNKD</sequence>
<dbReference type="SUPFAM" id="SSF55608">
    <property type="entry name" value="Homing endonucleases"/>
    <property type="match status" value="1"/>
</dbReference>
<evidence type="ECO:0000313" key="2">
    <source>
        <dbReference type="EMBL" id="AGZ90174.1"/>
    </source>
</evidence>
<dbReference type="InterPro" id="IPR004860">
    <property type="entry name" value="LAGLIDADG_dom"/>
</dbReference>
<keyword evidence="2" id="KW-0496">Mitochondrion</keyword>
<reference evidence="2" key="1">
    <citation type="journal article" date="2013" name="Genome Biol. Evol.">
        <title>Tracing the evolution of streptophyte algae and their mitochondrial genome.</title>
        <authorList>
            <person name="Turmel M."/>
            <person name="Otis C."/>
            <person name="Lemieux C."/>
        </authorList>
    </citation>
    <scope>NUCLEOTIDE SEQUENCE</scope>
</reference>
<dbReference type="PANTHER" id="PTHR47539">
    <property type="entry name" value="PENTATRICOPEPTIDE REPEAT-CONTAINING PROTEIN OTP51, CHLOROPLASTIC"/>
    <property type="match status" value="1"/>
</dbReference>
<dbReference type="InterPro" id="IPR027434">
    <property type="entry name" value="Homing_endonucl"/>
</dbReference>
<dbReference type="GO" id="GO:0045292">
    <property type="term" value="P:mRNA cis splicing, via spliceosome"/>
    <property type="evidence" value="ECO:0007669"/>
    <property type="project" value="TreeGrafter"/>
</dbReference>
<keyword evidence="2" id="KW-0378">Hydrolase</keyword>
<name>U5YDL7_MONSK</name>
<dbReference type="AlphaFoldDB" id="U5YDL7"/>
<dbReference type="Pfam" id="PF03161">
    <property type="entry name" value="LAGLIDADG_2"/>
    <property type="match status" value="1"/>
</dbReference>
<accession>U5YDL7</accession>
<dbReference type="GO" id="GO:0048564">
    <property type="term" value="P:photosystem I assembly"/>
    <property type="evidence" value="ECO:0007669"/>
    <property type="project" value="TreeGrafter"/>
</dbReference>
<keyword evidence="2" id="KW-0540">Nuclease</keyword>
<dbReference type="Gene3D" id="3.10.28.10">
    <property type="entry name" value="Homing endonucleases"/>
    <property type="match status" value="2"/>
</dbReference>
<dbReference type="EMBL" id="KF060939">
    <property type="protein sequence ID" value="AGZ90174.1"/>
    <property type="molecule type" value="Genomic_DNA"/>
</dbReference>
<keyword evidence="2" id="KW-0255">Endonuclease</keyword>
<dbReference type="GeneID" id="17622491"/>
<feature type="domain" description="Homing endonuclease LAGLIDADG" evidence="1">
    <location>
        <begin position="49"/>
        <end position="208"/>
    </location>
</feature>
<evidence type="ECO:0000259" key="1">
    <source>
        <dbReference type="Pfam" id="PF03161"/>
    </source>
</evidence>